<protein>
    <submittedName>
        <fullName evidence="10">Phospholipid carrier-dependent glycosyltransferase</fullName>
    </submittedName>
</protein>
<evidence type="ECO:0000256" key="8">
    <source>
        <dbReference type="SAM" id="Phobius"/>
    </source>
</evidence>
<evidence type="ECO:0000256" key="6">
    <source>
        <dbReference type="ARBA" id="ARBA00022989"/>
    </source>
</evidence>
<evidence type="ECO:0000313" key="10">
    <source>
        <dbReference type="EMBL" id="TGN20231.1"/>
    </source>
</evidence>
<evidence type="ECO:0000256" key="3">
    <source>
        <dbReference type="ARBA" id="ARBA00022676"/>
    </source>
</evidence>
<evidence type="ECO:0000313" key="11">
    <source>
        <dbReference type="Proteomes" id="UP000298058"/>
    </source>
</evidence>
<dbReference type="AlphaFoldDB" id="A0A4R9M2M5"/>
<dbReference type="PANTHER" id="PTHR33908:SF11">
    <property type="entry name" value="MEMBRANE PROTEIN"/>
    <property type="match status" value="1"/>
</dbReference>
<dbReference type="Pfam" id="PF02366">
    <property type="entry name" value="PMT"/>
    <property type="match status" value="1"/>
</dbReference>
<feature type="transmembrane region" description="Helical" evidence="8">
    <location>
        <begin position="217"/>
        <end position="236"/>
    </location>
</feature>
<feature type="transmembrane region" description="Helical" evidence="8">
    <location>
        <begin position="376"/>
        <end position="394"/>
    </location>
</feature>
<feature type="transmembrane region" description="Helical" evidence="8">
    <location>
        <begin position="79"/>
        <end position="97"/>
    </location>
</feature>
<comment type="caution">
    <text evidence="10">The sequence shown here is derived from an EMBL/GenBank/DDBJ whole genome shotgun (WGS) entry which is preliminary data.</text>
</comment>
<evidence type="ECO:0000256" key="4">
    <source>
        <dbReference type="ARBA" id="ARBA00022679"/>
    </source>
</evidence>
<dbReference type="GO" id="GO:0016763">
    <property type="term" value="F:pentosyltransferase activity"/>
    <property type="evidence" value="ECO:0007669"/>
    <property type="project" value="TreeGrafter"/>
</dbReference>
<keyword evidence="4 10" id="KW-0808">Transferase</keyword>
<evidence type="ECO:0000256" key="2">
    <source>
        <dbReference type="ARBA" id="ARBA00022475"/>
    </source>
</evidence>
<dbReference type="OrthoDB" id="313003at2"/>
<sequence length="536" mass="62774">MVYLFLFLVSLLAFLPHLGDPSPLFPQGDEVMHIRTIRESLQVNHWLVPELTGFPNPYKPPLLFWLGIYSDRIFSIHFFWERFVSALFGSFSTLLVYRLGFSFSNSGRMALLLAFSFLLSFGTWKFSRLVMMEEAMVFFYLAFVTLFLKFDRDKKNLYLILAYLTLGAGYLLKGPILIVYGLLTHFSFFLVDCIRLRKGKFFFEKDKLKHYFRQIPFVLFAFLIPVLWISYLNFFHEYGKALLKFFFITENLGKFGDTNQSFLRILGGWILYTLPFTIPLFSVLKKGLIEPISTMKQRVGRGLLSALFLLSILHLLPNRKDPYYILPFAGLFFTLPAIYFNYEDWLSKIGSFWNQIFLIVCYLAVALFSLYLGNYFSFLLILLFSFSISLSLYFKKNKSYVTILANLLFVPLIGFTSILPLQDPNIEQDAVFLEDTEVCVTSENPWGAMDLANRLPHHKITYSPPSAAEAVCSAQHLPILVFAEFYQPNESYREVQRWFLWKLPKEFHYEDVLDLLEHPQSLRFKKSVRYYRQEAK</sequence>
<keyword evidence="11" id="KW-1185">Reference proteome</keyword>
<dbReference type="Proteomes" id="UP000298058">
    <property type="component" value="Unassembled WGS sequence"/>
</dbReference>
<dbReference type="EMBL" id="RQHW01000015">
    <property type="protein sequence ID" value="TGN20231.1"/>
    <property type="molecule type" value="Genomic_DNA"/>
</dbReference>
<feature type="transmembrane region" description="Helical" evidence="8">
    <location>
        <begin position="157"/>
        <end position="172"/>
    </location>
</feature>
<evidence type="ECO:0000259" key="9">
    <source>
        <dbReference type="Pfam" id="PF02366"/>
    </source>
</evidence>
<proteinExistence type="predicted"/>
<dbReference type="GO" id="GO:0009103">
    <property type="term" value="P:lipopolysaccharide biosynthetic process"/>
    <property type="evidence" value="ECO:0007669"/>
    <property type="project" value="UniProtKB-ARBA"/>
</dbReference>
<dbReference type="InterPro" id="IPR050297">
    <property type="entry name" value="LipidA_mod_glycosyltrf_83"/>
</dbReference>
<feature type="domain" description="ArnT-like N-terminal" evidence="9">
    <location>
        <begin position="59"/>
        <end position="235"/>
    </location>
</feature>
<feature type="transmembrane region" description="Helical" evidence="8">
    <location>
        <begin position="132"/>
        <end position="150"/>
    </location>
</feature>
<dbReference type="RefSeq" id="WP_135759388.1">
    <property type="nucleotide sequence ID" value="NZ_RQHW01000015.1"/>
</dbReference>
<feature type="transmembrane region" description="Helical" evidence="8">
    <location>
        <begin position="109"/>
        <end position="126"/>
    </location>
</feature>
<evidence type="ECO:0000256" key="1">
    <source>
        <dbReference type="ARBA" id="ARBA00004651"/>
    </source>
</evidence>
<evidence type="ECO:0000256" key="5">
    <source>
        <dbReference type="ARBA" id="ARBA00022692"/>
    </source>
</evidence>
<feature type="transmembrane region" description="Helical" evidence="8">
    <location>
        <begin position="322"/>
        <end position="340"/>
    </location>
</feature>
<organism evidence="10 11">
    <name type="scientific">Leptospira idonii</name>
    <dbReference type="NCBI Taxonomy" id="1193500"/>
    <lineage>
        <taxon>Bacteria</taxon>
        <taxon>Pseudomonadati</taxon>
        <taxon>Spirochaetota</taxon>
        <taxon>Spirochaetia</taxon>
        <taxon>Leptospirales</taxon>
        <taxon>Leptospiraceae</taxon>
        <taxon>Leptospira</taxon>
    </lineage>
</organism>
<dbReference type="GO" id="GO:0000030">
    <property type="term" value="F:mannosyltransferase activity"/>
    <property type="evidence" value="ECO:0007669"/>
    <property type="project" value="InterPro"/>
</dbReference>
<dbReference type="PANTHER" id="PTHR33908">
    <property type="entry name" value="MANNOSYLTRANSFERASE YKCB-RELATED"/>
    <property type="match status" value="1"/>
</dbReference>
<gene>
    <name evidence="10" type="ORF">EHS15_04660</name>
</gene>
<keyword evidence="7 8" id="KW-0472">Membrane</keyword>
<dbReference type="GO" id="GO:0005886">
    <property type="term" value="C:plasma membrane"/>
    <property type="evidence" value="ECO:0007669"/>
    <property type="project" value="UniProtKB-SubCell"/>
</dbReference>
<keyword evidence="3" id="KW-0328">Glycosyltransferase</keyword>
<feature type="transmembrane region" description="Helical" evidence="8">
    <location>
        <begin position="352"/>
        <end position="370"/>
    </location>
</feature>
<accession>A0A4R9M2M5</accession>
<name>A0A4R9M2M5_9LEPT</name>
<keyword evidence="2" id="KW-1003">Cell membrane</keyword>
<feature type="transmembrane region" description="Helical" evidence="8">
    <location>
        <begin position="262"/>
        <end position="284"/>
    </location>
</feature>
<keyword evidence="5 8" id="KW-0812">Transmembrane</keyword>
<evidence type="ECO:0000256" key="7">
    <source>
        <dbReference type="ARBA" id="ARBA00023136"/>
    </source>
</evidence>
<keyword evidence="6 8" id="KW-1133">Transmembrane helix</keyword>
<feature type="transmembrane region" description="Helical" evidence="8">
    <location>
        <begin position="401"/>
        <end position="421"/>
    </location>
</feature>
<dbReference type="GO" id="GO:0006493">
    <property type="term" value="P:protein O-linked glycosylation"/>
    <property type="evidence" value="ECO:0007669"/>
    <property type="project" value="InterPro"/>
</dbReference>
<dbReference type="InterPro" id="IPR003342">
    <property type="entry name" value="ArnT-like_N"/>
</dbReference>
<comment type="subcellular location">
    <subcellularLocation>
        <location evidence="1">Cell membrane</location>
        <topology evidence="1">Multi-pass membrane protein</topology>
    </subcellularLocation>
</comment>
<reference evidence="10" key="1">
    <citation type="journal article" date="2019" name="PLoS Negl. Trop. Dis.">
        <title>Revisiting the worldwide diversity of Leptospira species in the environment.</title>
        <authorList>
            <person name="Vincent A.T."/>
            <person name="Schiettekatte O."/>
            <person name="Bourhy P."/>
            <person name="Veyrier F.J."/>
            <person name="Picardeau M."/>
        </authorList>
    </citation>
    <scope>NUCLEOTIDE SEQUENCE [LARGE SCALE GENOMIC DNA]</scope>
    <source>
        <strain evidence="10">201300427</strain>
    </source>
</reference>
<feature type="transmembrane region" description="Helical" evidence="8">
    <location>
        <begin position="299"/>
        <end position="316"/>
    </location>
</feature>